<accession>A0A8J3QI88</accession>
<evidence type="ECO:0000256" key="2">
    <source>
        <dbReference type="SAM" id="Phobius"/>
    </source>
</evidence>
<proteinExistence type="predicted"/>
<dbReference type="InterPro" id="IPR002931">
    <property type="entry name" value="Transglutaminase-like"/>
</dbReference>
<feature type="transmembrane region" description="Helical" evidence="2">
    <location>
        <begin position="119"/>
        <end position="138"/>
    </location>
</feature>
<dbReference type="InterPro" id="IPR021878">
    <property type="entry name" value="TgpA_N"/>
</dbReference>
<dbReference type="SMART" id="SM00460">
    <property type="entry name" value="TGc"/>
    <property type="match status" value="1"/>
</dbReference>
<dbReference type="PANTHER" id="PTHR42736">
    <property type="entry name" value="PROTEIN-GLUTAMINE GAMMA-GLUTAMYLTRANSFERASE"/>
    <property type="match status" value="1"/>
</dbReference>
<dbReference type="InterPro" id="IPR038765">
    <property type="entry name" value="Papain-like_cys_pep_sf"/>
</dbReference>
<keyword evidence="2" id="KW-0812">Transmembrane</keyword>
<feature type="transmembrane region" description="Helical" evidence="2">
    <location>
        <begin position="583"/>
        <end position="608"/>
    </location>
</feature>
<feature type="compositionally biased region" description="Basic and acidic residues" evidence="1">
    <location>
        <begin position="536"/>
        <end position="547"/>
    </location>
</feature>
<feature type="domain" description="Transglutaminase-like" evidence="3">
    <location>
        <begin position="462"/>
        <end position="528"/>
    </location>
</feature>
<sequence length="738" mass="78326">MVVRVLRAGTVPLLLMGMLILAGVTADRVYSGDLLTVLLAGAAVGSVLVSVVLSRLPAWSVAPASIAALGGYLFFALTYSAGKAGIDGSWQEIVLDSLRDGIPRLLAALVPVEPQPDTVAVPIVATWLAGLAATEFAVRVRRTTVALTLPVMLYAGALWLVGPAGPSALWPTLSFAAMAVAVLAVTGRVRTPDTGVDTATRNALRLRTAAAAAGGSALILALAVAGGPALIATVHERPLDPRTLVEPPKTDALDENPLIRLSGWALEPKQRLLRVDVSSDTRIRLAVLSDYDGVTWRVGATYRPAGRVLPEMTGQAPREPVHQEITVEELTGKLLPVAADPRRIDGVRVAYDRSTGTVIRPEGLSTGLRYTVTSQREVTDVNSLPGADVPDAKTMARYLALGPGATQDMQLLAQKIAADNSAPYQRALALERYLADHYRLDPQAASGHAYPNLHFFLFKPVFAGGQKGTSEQFAAAYAVLARLLNLPSRVVVGFLARAGEPDVTAGDALAWPEVYFTGIGWVAFNPLPQSDQVPRPPEEEFKPKPETSEPPEPSEAPVPTLPPATQGPKNAAPPASGALGPNVVLVAGAGGGGLILLLAAAFIVIVLMGRSRLRRQRLDAGSPAERVQGAWLEVADALRLAGRPAPGHLTAAEVAAHAALAAARIRGKHRVRLSAPPITELGDVVNHTTFGREGAGQQQAEIARTRAVNFIGELKARRSWWRRVWWALHPGPLRWRRR</sequence>
<dbReference type="InterPro" id="IPR052901">
    <property type="entry name" value="Bact_TGase-like"/>
</dbReference>
<feature type="compositionally biased region" description="Pro residues" evidence="1">
    <location>
        <begin position="548"/>
        <end position="562"/>
    </location>
</feature>
<feature type="transmembrane region" description="Helical" evidence="2">
    <location>
        <begin position="168"/>
        <end position="187"/>
    </location>
</feature>
<dbReference type="Gene3D" id="3.10.620.30">
    <property type="match status" value="1"/>
</dbReference>
<keyword evidence="5" id="KW-1185">Reference proteome</keyword>
<dbReference type="RefSeq" id="WP_203913937.1">
    <property type="nucleotide sequence ID" value="NZ_BONY01000087.1"/>
</dbReference>
<evidence type="ECO:0000313" key="4">
    <source>
        <dbReference type="EMBL" id="GIH10219.1"/>
    </source>
</evidence>
<organism evidence="4 5">
    <name type="scientific">Rhizocola hellebori</name>
    <dbReference type="NCBI Taxonomy" id="1392758"/>
    <lineage>
        <taxon>Bacteria</taxon>
        <taxon>Bacillati</taxon>
        <taxon>Actinomycetota</taxon>
        <taxon>Actinomycetes</taxon>
        <taxon>Micromonosporales</taxon>
        <taxon>Micromonosporaceae</taxon>
        <taxon>Rhizocola</taxon>
    </lineage>
</organism>
<evidence type="ECO:0000256" key="1">
    <source>
        <dbReference type="SAM" id="MobiDB-lite"/>
    </source>
</evidence>
<evidence type="ECO:0000313" key="5">
    <source>
        <dbReference type="Proteomes" id="UP000612899"/>
    </source>
</evidence>
<keyword evidence="2" id="KW-1133">Transmembrane helix</keyword>
<dbReference type="PANTHER" id="PTHR42736:SF1">
    <property type="entry name" value="PROTEIN-GLUTAMINE GAMMA-GLUTAMYLTRANSFERASE"/>
    <property type="match status" value="1"/>
</dbReference>
<feature type="transmembrane region" description="Helical" evidence="2">
    <location>
        <begin position="145"/>
        <end position="162"/>
    </location>
</feature>
<dbReference type="SUPFAM" id="SSF54001">
    <property type="entry name" value="Cysteine proteinases"/>
    <property type="match status" value="1"/>
</dbReference>
<evidence type="ECO:0000259" key="3">
    <source>
        <dbReference type="SMART" id="SM00460"/>
    </source>
</evidence>
<protein>
    <recommendedName>
        <fullName evidence="3">Transglutaminase-like domain-containing protein</fullName>
    </recommendedName>
</protein>
<dbReference type="EMBL" id="BONY01000087">
    <property type="protein sequence ID" value="GIH10219.1"/>
    <property type="molecule type" value="Genomic_DNA"/>
</dbReference>
<dbReference type="Pfam" id="PF01841">
    <property type="entry name" value="Transglut_core"/>
    <property type="match status" value="1"/>
</dbReference>
<dbReference type="Proteomes" id="UP000612899">
    <property type="component" value="Unassembled WGS sequence"/>
</dbReference>
<name>A0A8J3QI88_9ACTN</name>
<feature type="transmembrane region" description="Helical" evidence="2">
    <location>
        <begin position="36"/>
        <end position="54"/>
    </location>
</feature>
<feature type="transmembrane region" description="Helical" evidence="2">
    <location>
        <begin position="61"/>
        <end position="81"/>
    </location>
</feature>
<gene>
    <name evidence="4" type="ORF">Rhe02_82860</name>
</gene>
<comment type="caution">
    <text evidence="4">The sequence shown here is derived from an EMBL/GenBank/DDBJ whole genome shotgun (WGS) entry which is preliminary data.</text>
</comment>
<keyword evidence="2" id="KW-0472">Membrane</keyword>
<feature type="transmembrane region" description="Helical" evidence="2">
    <location>
        <begin position="208"/>
        <end position="231"/>
    </location>
</feature>
<reference evidence="4" key="1">
    <citation type="submission" date="2021-01" db="EMBL/GenBank/DDBJ databases">
        <title>Whole genome shotgun sequence of Rhizocola hellebori NBRC 109834.</title>
        <authorList>
            <person name="Komaki H."/>
            <person name="Tamura T."/>
        </authorList>
    </citation>
    <scope>NUCLEOTIDE SEQUENCE</scope>
    <source>
        <strain evidence="4">NBRC 109834</strain>
    </source>
</reference>
<dbReference type="AlphaFoldDB" id="A0A8J3QI88"/>
<dbReference type="Pfam" id="PF11992">
    <property type="entry name" value="TgpA_N"/>
    <property type="match status" value="1"/>
</dbReference>
<feature type="region of interest" description="Disordered" evidence="1">
    <location>
        <begin position="528"/>
        <end position="574"/>
    </location>
</feature>